<organism evidence="1 2">
    <name type="scientific">Neobacillus driksii</name>
    <dbReference type="NCBI Taxonomy" id="3035913"/>
    <lineage>
        <taxon>Bacteria</taxon>
        <taxon>Bacillati</taxon>
        <taxon>Bacillota</taxon>
        <taxon>Bacilli</taxon>
        <taxon>Bacillales</taxon>
        <taxon>Bacillaceae</taxon>
        <taxon>Neobacillus</taxon>
    </lineage>
</organism>
<evidence type="ECO:0000313" key="2">
    <source>
        <dbReference type="Proteomes" id="UP001241748"/>
    </source>
</evidence>
<proteinExistence type="predicted"/>
<dbReference type="Proteomes" id="UP001241748">
    <property type="component" value="Unassembled WGS sequence"/>
</dbReference>
<protein>
    <submittedName>
        <fullName evidence="1">Uncharacterized protein</fullName>
    </submittedName>
</protein>
<evidence type="ECO:0000313" key="1">
    <source>
        <dbReference type="EMBL" id="MFB3166576.1"/>
    </source>
</evidence>
<gene>
    <name evidence="1" type="ORF">P5G62_005580</name>
</gene>
<comment type="caution">
    <text evidence="1">The sequence shown here is derived from an EMBL/GenBank/DDBJ whole genome shotgun (WGS) entry which is preliminary data.</text>
</comment>
<sequence>MDNMKAEKIILLENGEEKKESFDSGFEDIDEALNYFEEYDTSKFPINANRVTFNLYEVEDDDFAQSVFFSKFKDEWYGSTYHFNFKGFYMNNLLFSVDGTEIDIADYLYKNISKINSECNLKLNIEDFKSKIEPDDMIVEDLIAEMNTNEAKFEFLDI</sequence>
<reference evidence="1 2" key="1">
    <citation type="submission" date="2024-05" db="EMBL/GenBank/DDBJ databases">
        <authorList>
            <person name="Venkateswaran K."/>
        </authorList>
    </citation>
    <scope>NUCLEOTIDE SEQUENCE [LARGE SCALE GENOMIC DNA]</scope>
    <source>
        <strain evidence="1 2">179-C4-2-HS</strain>
    </source>
</reference>
<name>A0ABV4YNZ7_9BACI</name>
<keyword evidence="2" id="KW-1185">Reference proteome</keyword>
<dbReference type="RefSeq" id="WP_306076964.1">
    <property type="nucleotide sequence ID" value="NZ_JAROBZ020000001.1"/>
</dbReference>
<accession>A0ABV4YNZ7</accession>
<dbReference type="EMBL" id="JAROBZ020000001">
    <property type="protein sequence ID" value="MFB3166576.1"/>
    <property type="molecule type" value="Genomic_DNA"/>
</dbReference>